<dbReference type="AlphaFoldDB" id="A0A3B0ZRJ0"/>
<dbReference type="SMART" id="SM00363">
    <property type="entry name" value="S4"/>
    <property type="match status" value="1"/>
</dbReference>
<dbReference type="PROSITE" id="PS00632">
    <property type="entry name" value="RIBOSOMAL_S4"/>
    <property type="match status" value="1"/>
</dbReference>
<evidence type="ECO:0000256" key="5">
    <source>
        <dbReference type="ARBA" id="ARBA00023274"/>
    </source>
</evidence>
<gene>
    <name evidence="8" type="ORF">MNBD_GAMMA19-32</name>
</gene>
<protein>
    <submittedName>
        <fullName evidence="8">SSU ribosomal protein S4p (S9e) @ SSU ribosomal protein S4p (S9e), zinc-dependent</fullName>
    </submittedName>
</protein>
<dbReference type="GO" id="GO:0042274">
    <property type="term" value="P:ribosomal small subunit biogenesis"/>
    <property type="evidence" value="ECO:0007669"/>
    <property type="project" value="TreeGrafter"/>
</dbReference>
<dbReference type="GO" id="GO:0003735">
    <property type="term" value="F:structural constituent of ribosome"/>
    <property type="evidence" value="ECO:0007669"/>
    <property type="project" value="InterPro"/>
</dbReference>
<dbReference type="NCBIfam" id="NF003717">
    <property type="entry name" value="PRK05327.1"/>
    <property type="match status" value="1"/>
</dbReference>
<dbReference type="InterPro" id="IPR001912">
    <property type="entry name" value="Ribosomal_uS4_N"/>
</dbReference>
<keyword evidence="3" id="KW-0694">RNA-binding</keyword>
<dbReference type="SMART" id="SM01390">
    <property type="entry name" value="Ribosomal_S4"/>
    <property type="match status" value="1"/>
</dbReference>
<dbReference type="PANTHER" id="PTHR11831">
    <property type="entry name" value="30S 40S RIBOSOMAL PROTEIN"/>
    <property type="match status" value="1"/>
</dbReference>
<dbReference type="EMBL" id="UOFV01000078">
    <property type="protein sequence ID" value="VAW96175.1"/>
    <property type="molecule type" value="Genomic_DNA"/>
</dbReference>
<dbReference type="Pfam" id="PF00163">
    <property type="entry name" value="Ribosomal_S4"/>
    <property type="match status" value="1"/>
</dbReference>
<keyword evidence="4 8" id="KW-0689">Ribosomal protein</keyword>
<dbReference type="GO" id="GO:0015935">
    <property type="term" value="C:small ribosomal subunit"/>
    <property type="evidence" value="ECO:0007669"/>
    <property type="project" value="InterPro"/>
</dbReference>
<dbReference type="FunFam" id="3.10.290.10:FF:000001">
    <property type="entry name" value="30S ribosomal protein S4"/>
    <property type="match status" value="1"/>
</dbReference>
<reference evidence="8" key="1">
    <citation type="submission" date="2018-06" db="EMBL/GenBank/DDBJ databases">
        <authorList>
            <person name="Zhirakovskaya E."/>
        </authorList>
    </citation>
    <scope>NUCLEOTIDE SEQUENCE</scope>
</reference>
<dbReference type="PANTHER" id="PTHR11831:SF4">
    <property type="entry name" value="SMALL RIBOSOMAL SUBUNIT PROTEIN US4M"/>
    <property type="match status" value="1"/>
</dbReference>
<dbReference type="InterPro" id="IPR002942">
    <property type="entry name" value="S4_RNA-bd"/>
</dbReference>
<evidence type="ECO:0000259" key="7">
    <source>
        <dbReference type="SMART" id="SM01390"/>
    </source>
</evidence>
<dbReference type="InterPro" id="IPR005709">
    <property type="entry name" value="Ribosomal_uS4_bac-type"/>
</dbReference>
<evidence type="ECO:0000256" key="2">
    <source>
        <dbReference type="ARBA" id="ARBA00022730"/>
    </source>
</evidence>
<evidence type="ECO:0000256" key="3">
    <source>
        <dbReference type="ARBA" id="ARBA00022884"/>
    </source>
</evidence>
<dbReference type="Pfam" id="PF01479">
    <property type="entry name" value="S4"/>
    <property type="match status" value="1"/>
</dbReference>
<dbReference type="NCBIfam" id="TIGR01017">
    <property type="entry name" value="rpsD_bact"/>
    <property type="match status" value="1"/>
</dbReference>
<name>A0A3B0ZRJ0_9ZZZZ</name>
<comment type="similarity">
    <text evidence="1">Belongs to the universal ribosomal protein uS4 family.</text>
</comment>
<dbReference type="HAMAP" id="MF_01306_B">
    <property type="entry name" value="Ribosomal_uS4_B"/>
    <property type="match status" value="1"/>
</dbReference>
<dbReference type="Gene3D" id="3.10.290.10">
    <property type="entry name" value="RNA-binding S4 domain"/>
    <property type="match status" value="1"/>
</dbReference>
<dbReference type="PROSITE" id="PS50889">
    <property type="entry name" value="S4"/>
    <property type="match status" value="1"/>
</dbReference>
<sequence length="208" mass="23733">MARYVGPKCRQCRREGEKLFLKGEKCYGSKCAMENRAFPPGQHGQRRTRTSDYATQLREKQKMRRTYGILENQFRLYYKSADSSKGATGENLLQALESRLDNVVYRMGFAASRSEARQLVRHKAISVNGVTVTIPSYQVNPADEVAVREGSRNQLRIQSALDMAGQRGFAEWIEVDAKKFTGVFKARPERTELSSDINEHLIVELYSK</sequence>
<dbReference type="GO" id="GO:0006412">
    <property type="term" value="P:translation"/>
    <property type="evidence" value="ECO:0007669"/>
    <property type="project" value="InterPro"/>
</dbReference>
<dbReference type="Gene3D" id="1.10.1050.10">
    <property type="entry name" value="Ribosomal Protein S4 Delta 41, Chain A, domain 1"/>
    <property type="match status" value="1"/>
</dbReference>
<feature type="domain" description="RNA-binding S4" evidence="6">
    <location>
        <begin position="98"/>
        <end position="156"/>
    </location>
</feature>
<dbReference type="CDD" id="cd00165">
    <property type="entry name" value="S4"/>
    <property type="match status" value="1"/>
</dbReference>
<keyword evidence="5" id="KW-0687">Ribonucleoprotein</keyword>
<dbReference type="SUPFAM" id="SSF55174">
    <property type="entry name" value="Alpha-L RNA-binding motif"/>
    <property type="match status" value="1"/>
</dbReference>
<dbReference type="InterPro" id="IPR036986">
    <property type="entry name" value="S4_RNA-bd_sf"/>
</dbReference>
<dbReference type="GO" id="GO:0019843">
    <property type="term" value="F:rRNA binding"/>
    <property type="evidence" value="ECO:0007669"/>
    <property type="project" value="UniProtKB-KW"/>
</dbReference>
<organism evidence="8">
    <name type="scientific">hydrothermal vent metagenome</name>
    <dbReference type="NCBI Taxonomy" id="652676"/>
    <lineage>
        <taxon>unclassified sequences</taxon>
        <taxon>metagenomes</taxon>
        <taxon>ecological metagenomes</taxon>
    </lineage>
</organism>
<evidence type="ECO:0000259" key="6">
    <source>
        <dbReference type="SMART" id="SM00363"/>
    </source>
</evidence>
<keyword evidence="2" id="KW-0699">rRNA-binding</keyword>
<dbReference type="InterPro" id="IPR022801">
    <property type="entry name" value="Ribosomal_uS4"/>
</dbReference>
<evidence type="ECO:0000256" key="1">
    <source>
        <dbReference type="ARBA" id="ARBA00007465"/>
    </source>
</evidence>
<evidence type="ECO:0000313" key="8">
    <source>
        <dbReference type="EMBL" id="VAW96175.1"/>
    </source>
</evidence>
<proteinExistence type="inferred from homology"/>
<accession>A0A3B0ZRJ0</accession>
<feature type="domain" description="Small ribosomal subunit protein uS4 N-terminal" evidence="7">
    <location>
        <begin position="3"/>
        <end position="97"/>
    </location>
</feature>
<evidence type="ECO:0000256" key="4">
    <source>
        <dbReference type="ARBA" id="ARBA00022980"/>
    </source>
</evidence>
<dbReference type="InterPro" id="IPR018079">
    <property type="entry name" value="Ribosomal_uS4_CS"/>
</dbReference>
<dbReference type="FunFam" id="1.10.1050.10:FF:000001">
    <property type="entry name" value="30S ribosomal protein S4"/>
    <property type="match status" value="1"/>
</dbReference>